<dbReference type="OrthoDB" id="3062174at2759"/>
<keyword evidence="3" id="KW-0732">Signal</keyword>
<feature type="chain" id="PRO_5035864588" evidence="3">
    <location>
        <begin position="31"/>
        <end position="754"/>
    </location>
</feature>
<feature type="compositionally biased region" description="Polar residues" evidence="1">
    <location>
        <begin position="671"/>
        <end position="687"/>
    </location>
</feature>
<gene>
    <name evidence="4" type="ORF">AAE3_LOCUS2899</name>
</gene>
<keyword evidence="2" id="KW-1133">Transmembrane helix</keyword>
<dbReference type="Proteomes" id="UP000467700">
    <property type="component" value="Unassembled WGS sequence"/>
</dbReference>
<sequence length="754" mass="81564">MMISIQRSICRRILIIWLLIAAVKIERIAGQGVNGRLDILTGNNGESSCQLKDTIYKACNTTPPSLSDPQTPTPCTCNVIFFNIWSACSYSSGNNTLPLLNAWLAQCSSSSINLDQSSSRAESGSIGITTPAWAGADVPGNGAIDLQKAVVLVHEAPRPWSIIQIILPIATALATAVLTIVFVKLFGQRLPQFRWRWRRLLDIFRPVPKVKPVDKGLLDNSWEIEPSGPPQPMGRESFVVVDMPSPADTTGDTEPAFRSVISSEPHAWSLEAQQGSLPSQSQDALPGGRVYPFGPSSAQQVQAQTLFAPQPVRPVPERSSSGDSSNSSGSGSWRLPGSLRNMHIPVPWKRRPVPVRQVPPTRRWRVDGPDSSSTEGSSNRHSASTQSGTRAGHGSRLSTGGVSTIEEHEEEGSLYRHSDDGEDSSLIPRQFHADRTSFLADRSSNTHSTSINSHIKIISPSVTTDSDTPRHTLIGSSKTPFNISMPPPPIPPVPNHPAPPAPFMPRKPTLRERDSEDFMFGQPMNPAQHAMGIILEEQFSDSGRSMRGTPSPPAPLRPIQAPSSDFGRSSPALNLQRIPSNEQPWPSGAIPVQRSQQHTPQQSFSSSAPLSHSRGGSNERAALPTPPIHGTQHLAKKPSTENPRPLPSSPPPNVTSFRLPQDTLHSRDRSGSSAHSQISRKMSNDSDLSMYVDPFTPSSAHRRGLSADDTSSFYLTPDPPARSVTPSRGDPVMLFPGAVRGAGYQGYAGMGEPF</sequence>
<feature type="region of interest" description="Disordered" evidence="1">
    <location>
        <begin position="272"/>
        <end position="300"/>
    </location>
</feature>
<evidence type="ECO:0000256" key="2">
    <source>
        <dbReference type="SAM" id="Phobius"/>
    </source>
</evidence>
<dbReference type="EMBL" id="CACVBS010000030">
    <property type="protein sequence ID" value="CAA7260768.1"/>
    <property type="molecule type" value="Genomic_DNA"/>
</dbReference>
<feature type="compositionally biased region" description="Low complexity" evidence="1">
    <location>
        <begin position="319"/>
        <end position="332"/>
    </location>
</feature>
<feature type="compositionally biased region" description="Polar residues" evidence="1">
    <location>
        <begin position="272"/>
        <end position="283"/>
    </location>
</feature>
<evidence type="ECO:0000313" key="4">
    <source>
        <dbReference type="EMBL" id="CAA7260768.1"/>
    </source>
</evidence>
<accession>A0A8S0WWU7</accession>
<name>A0A8S0WWU7_CYCAE</name>
<reference evidence="4 5" key="1">
    <citation type="submission" date="2020-01" db="EMBL/GenBank/DDBJ databases">
        <authorList>
            <person name="Gupta K D."/>
        </authorList>
    </citation>
    <scope>NUCLEOTIDE SEQUENCE [LARGE SCALE GENOMIC DNA]</scope>
</reference>
<evidence type="ECO:0000256" key="1">
    <source>
        <dbReference type="SAM" id="MobiDB-lite"/>
    </source>
</evidence>
<feature type="compositionally biased region" description="Polar residues" evidence="1">
    <location>
        <begin position="561"/>
        <end position="584"/>
    </location>
</feature>
<keyword evidence="2" id="KW-0472">Membrane</keyword>
<feature type="compositionally biased region" description="Polar residues" evidence="1">
    <location>
        <begin position="370"/>
        <end position="389"/>
    </location>
</feature>
<feature type="compositionally biased region" description="Pro residues" evidence="1">
    <location>
        <begin position="644"/>
        <end position="653"/>
    </location>
</feature>
<evidence type="ECO:0000313" key="5">
    <source>
        <dbReference type="Proteomes" id="UP000467700"/>
    </source>
</evidence>
<dbReference type="AlphaFoldDB" id="A0A8S0WWU7"/>
<feature type="compositionally biased region" description="Polar residues" evidence="1">
    <location>
        <begin position="593"/>
        <end position="616"/>
    </location>
</feature>
<protein>
    <submittedName>
        <fullName evidence="4">Uncharacterized protein</fullName>
    </submittedName>
</protein>
<feature type="region of interest" description="Disordered" evidence="1">
    <location>
        <begin position="540"/>
        <end position="732"/>
    </location>
</feature>
<comment type="caution">
    <text evidence="4">The sequence shown here is derived from an EMBL/GenBank/DDBJ whole genome shotgun (WGS) entry which is preliminary data.</text>
</comment>
<keyword evidence="2" id="KW-0812">Transmembrane</keyword>
<evidence type="ECO:0000256" key="3">
    <source>
        <dbReference type="SAM" id="SignalP"/>
    </source>
</evidence>
<feature type="signal peptide" evidence="3">
    <location>
        <begin position="1"/>
        <end position="30"/>
    </location>
</feature>
<feature type="region of interest" description="Disordered" evidence="1">
    <location>
        <begin position="312"/>
        <end position="424"/>
    </location>
</feature>
<keyword evidence="5" id="KW-1185">Reference proteome</keyword>
<feature type="transmembrane region" description="Helical" evidence="2">
    <location>
        <begin position="165"/>
        <end position="186"/>
    </location>
</feature>
<proteinExistence type="predicted"/>
<organism evidence="4 5">
    <name type="scientific">Cyclocybe aegerita</name>
    <name type="common">Black poplar mushroom</name>
    <name type="synonym">Agrocybe aegerita</name>
    <dbReference type="NCBI Taxonomy" id="1973307"/>
    <lineage>
        <taxon>Eukaryota</taxon>
        <taxon>Fungi</taxon>
        <taxon>Dikarya</taxon>
        <taxon>Basidiomycota</taxon>
        <taxon>Agaricomycotina</taxon>
        <taxon>Agaricomycetes</taxon>
        <taxon>Agaricomycetidae</taxon>
        <taxon>Agaricales</taxon>
        <taxon>Agaricineae</taxon>
        <taxon>Bolbitiaceae</taxon>
        <taxon>Cyclocybe</taxon>
    </lineage>
</organism>